<dbReference type="OrthoDB" id="2689033at2759"/>
<dbReference type="Proteomes" id="UP000799118">
    <property type="component" value="Unassembled WGS sequence"/>
</dbReference>
<keyword evidence="2" id="KW-1185">Reference proteome</keyword>
<evidence type="ECO:0000313" key="1">
    <source>
        <dbReference type="EMBL" id="KAE9390169.1"/>
    </source>
</evidence>
<protein>
    <submittedName>
        <fullName evidence="1">Uncharacterized protein</fullName>
    </submittedName>
</protein>
<reference evidence="1" key="1">
    <citation type="journal article" date="2019" name="Environ. Microbiol.">
        <title>Fungal ecological strategies reflected in gene transcription - a case study of two litter decomposers.</title>
        <authorList>
            <person name="Barbi F."/>
            <person name="Kohler A."/>
            <person name="Barry K."/>
            <person name="Baskaran P."/>
            <person name="Daum C."/>
            <person name="Fauchery L."/>
            <person name="Ihrmark K."/>
            <person name="Kuo A."/>
            <person name="LaButti K."/>
            <person name="Lipzen A."/>
            <person name="Morin E."/>
            <person name="Grigoriev I.V."/>
            <person name="Henrissat B."/>
            <person name="Lindahl B."/>
            <person name="Martin F."/>
        </authorList>
    </citation>
    <scope>NUCLEOTIDE SEQUENCE</scope>
    <source>
        <strain evidence="1">JB14</strain>
    </source>
</reference>
<organism evidence="1 2">
    <name type="scientific">Gymnopus androsaceus JB14</name>
    <dbReference type="NCBI Taxonomy" id="1447944"/>
    <lineage>
        <taxon>Eukaryota</taxon>
        <taxon>Fungi</taxon>
        <taxon>Dikarya</taxon>
        <taxon>Basidiomycota</taxon>
        <taxon>Agaricomycotina</taxon>
        <taxon>Agaricomycetes</taxon>
        <taxon>Agaricomycetidae</taxon>
        <taxon>Agaricales</taxon>
        <taxon>Marasmiineae</taxon>
        <taxon>Omphalotaceae</taxon>
        <taxon>Gymnopus</taxon>
    </lineage>
</organism>
<proteinExistence type="predicted"/>
<name>A0A6A4GWE6_9AGAR</name>
<evidence type="ECO:0000313" key="2">
    <source>
        <dbReference type="Proteomes" id="UP000799118"/>
    </source>
</evidence>
<dbReference type="AlphaFoldDB" id="A0A6A4GWE6"/>
<sequence>MIAQGSLELDREYIHASEGLSFTAEEQSQLFAPIDNNAIQKHNEDLLHQEFELLSAEFMALGLDKEGEDEDMRKFLTGISTHEDYRPYKNKTTFLLDILDNLPRLRLSSSHMKMILWVMRSLNPKEVPSYKALREEQAQLRELCGIPSIQYKSQQGDIYYLNDVTDMLKKNFENPETAQHIMFYPEDTDEHPEQLTPSFRKGSKRFYVDELAMLSDGLTGYSLHLGQSLIVGESEERISTNEFSMNLPEIIELTGSLKFAAQSASFSASMPNKYL</sequence>
<gene>
    <name evidence="1" type="ORF">BT96DRAFT_1002501</name>
</gene>
<accession>A0A6A4GWE6</accession>
<dbReference type="EMBL" id="ML769667">
    <property type="protein sequence ID" value="KAE9390169.1"/>
    <property type="molecule type" value="Genomic_DNA"/>
</dbReference>